<evidence type="ECO:0000256" key="2">
    <source>
        <dbReference type="ARBA" id="ARBA00023015"/>
    </source>
</evidence>
<sequence length="199" mass="23125">MPEPGNNELHNERELVQMIAAGDALAFETLFRHYWDPVFSFALVMMKDAGLADDIAQDVFVDFWKQREKMAAVLNVKAFLFNAVKFAVHKKLRRLKVEDAYLHYQSHRLQSTDAEASMQLKELQQVLEEGIRLLPPQQQRAFRLSREQGLKHEEIGLQMGVSAKTVKDYIVRAIAFLRVHLGQYSRLPVILTIYWLTKR</sequence>
<feature type="domain" description="RNA polymerase sigma-70 region 2" evidence="5">
    <location>
        <begin position="30"/>
        <end position="95"/>
    </location>
</feature>
<feature type="domain" description="RNA polymerase sigma factor 70 region 4 type 2" evidence="6">
    <location>
        <begin position="127"/>
        <end position="177"/>
    </location>
</feature>
<evidence type="ECO:0000256" key="3">
    <source>
        <dbReference type="ARBA" id="ARBA00023082"/>
    </source>
</evidence>
<dbReference type="Gene3D" id="1.10.1740.10">
    <property type="match status" value="1"/>
</dbReference>
<dbReference type="InterPro" id="IPR007627">
    <property type="entry name" value="RNA_pol_sigma70_r2"/>
</dbReference>
<accession>A0ABY6JB00</accession>
<evidence type="ECO:0000313" key="8">
    <source>
        <dbReference type="Proteomes" id="UP001162741"/>
    </source>
</evidence>
<name>A0ABY6JB00_9BACT</name>
<protein>
    <submittedName>
        <fullName evidence="7">RNA polymerase sigma-70 factor</fullName>
    </submittedName>
</protein>
<evidence type="ECO:0000256" key="4">
    <source>
        <dbReference type="ARBA" id="ARBA00023163"/>
    </source>
</evidence>
<dbReference type="SUPFAM" id="SSF88659">
    <property type="entry name" value="Sigma3 and sigma4 domains of RNA polymerase sigma factors"/>
    <property type="match status" value="1"/>
</dbReference>
<dbReference type="RefSeq" id="WP_264283215.1">
    <property type="nucleotide sequence ID" value="NZ_CP107006.1"/>
</dbReference>
<dbReference type="InterPro" id="IPR039425">
    <property type="entry name" value="RNA_pol_sigma-70-like"/>
</dbReference>
<proteinExistence type="inferred from homology"/>
<reference evidence="7" key="1">
    <citation type="submission" date="2022-10" db="EMBL/GenBank/DDBJ databases">
        <title>Chitinophaga sp. nov., isolated from soil.</title>
        <authorList>
            <person name="Jeon C.O."/>
        </authorList>
    </citation>
    <scope>NUCLEOTIDE SEQUENCE</scope>
    <source>
        <strain evidence="7">R8</strain>
    </source>
</reference>
<dbReference type="SUPFAM" id="SSF88946">
    <property type="entry name" value="Sigma2 domain of RNA polymerase sigma factors"/>
    <property type="match status" value="1"/>
</dbReference>
<dbReference type="Pfam" id="PF04542">
    <property type="entry name" value="Sigma70_r2"/>
    <property type="match status" value="1"/>
</dbReference>
<keyword evidence="2" id="KW-0805">Transcription regulation</keyword>
<dbReference type="PANTHER" id="PTHR43133:SF46">
    <property type="entry name" value="RNA POLYMERASE SIGMA-70 FACTOR ECF SUBFAMILY"/>
    <property type="match status" value="1"/>
</dbReference>
<keyword evidence="3" id="KW-0731">Sigma factor</keyword>
<dbReference type="NCBIfam" id="TIGR02937">
    <property type="entry name" value="sigma70-ECF"/>
    <property type="match status" value="1"/>
</dbReference>
<evidence type="ECO:0000259" key="5">
    <source>
        <dbReference type="Pfam" id="PF04542"/>
    </source>
</evidence>
<evidence type="ECO:0000256" key="1">
    <source>
        <dbReference type="ARBA" id="ARBA00010641"/>
    </source>
</evidence>
<dbReference type="InterPro" id="IPR013324">
    <property type="entry name" value="RNA_pol_sigma_r3/r4-like"/>
</dbReference>
<dbReference type="InterPro" id="IPR013325">
    <property type="entry name" value="RNA_pol_sigma_r2"/>
</dbReference>
<dbReference type="CDD" id="cd06171">
    <property type="entry name" value="Sigma70_r4"/>
    <property type="match status" value="1"/>
</dbReference>
<dbReference type="InterPro" id="IPR014284">
    <property type="entry name" value="RNA_pol_sigma-70_dom"/>
</dbReference>
<comment type="similarity">
    <text evidence="1">Belongs to the sigma-70 factor family. ECF subfamily.</text>
</comment>
<gene>
    <name evidence="7" type="ORF">MKQ68_10295</name>
</gene>
<organism evidence="7 8">
    <name type="scientific">Chitinophaga horti</name>
    <dbReference type="NCBI Taxonomy" id="2920382"/>
    <lineage>
        <taxon>Bacteria</taxon>
        <taxon>Pseudomonadati</taxon>
        <taxon>Bacteroidota</taxon>
        <taxon>Chitinophagia</taxon>
        <taxon>Chitinophagales</taxon>
        <taxon>Chitinophagaceae</taxon>
        <taxon>Chitinophaga</taxon>
    </lineage>
</organism>
<dbReference type="Proteomes" id="UP001162741">
    <property type="component" value="Chromosome"/>
</dbReference>
<dbReference type="InterPro" id="IPR014327">
    <property type="entry name" value="RNA_pol_sigma70_bacteroid"/>
</dbReference>
<dbReference type="Gene3D" id="1.10.10.10">
    <property type="entry name" value="Winged helix-like DNA-binding domain superfamily/Winged helix DNA-binding domain"/>
    <property type="match status" value="1"/>
</dbReference>
<evidence type="ECO:0000313" key="7">
    <source>
        <dbReference type="EMBL" id="UYQ95489.1"/>
    </source>
</evidence>
<dbReference type="NCBIfam" id="TIGR02985">
    <property type="entry name" value="Sig70_bacteroi1"/>
    <property type="match status" value="1"/>
</dbReference>
<evidence type="ECO:0000259" key="6">
    <source>
        <dbReference type="Pfam" id="PF08281"/>
    </source>
</evidence>
<keyword evidence="4" id="KW-0804">Transcription</keyword>
<dbReference type="PANTHER" id="PTHR43133">
    <property type="entry name" value="RNA POLYMERASE ECF-TYPE SIGMA FACTO"/>
    <property type="match status" value="1"/>
</dbReference>
<keyword evidence="8" id="KW-1185">Reference proteome</keyword>
<dbReference type="InterPro" id="IPR036388">
    <property type="entry name" value="WH-like_DNA-bd_sf"/>
</dbReference>
<dbReference type="EMBL" id="CP107006">
    <property type="protein sequence ID" value="UYQ95489.1"/>
    <property type="molecule type" value="Genomic_DNA"/>
</dbReference>
<dbReference type="InterPro" id="IPR013249">
    <property type="entry name" value="RNA_pol_sigma70_r4_t2"/>
</dbReference>
<dbReference type="Pfam" id="PF08281">
    <property type="entry name" value="Sigma70_r4_2"/>
    <property type="match status" value="1"/>
</dbReference>